<dbReference type="EMBL" id="JAAHBV010000727">
    <property type="protein sequence ID" value="NER62285.1"/>
    <property type="molecule type" value="Genomic_DNA"/>
</dbReference>
<gene>
    <name evidence="1" type="ORF">G3435_24685</name>
</gene>
<name>A0A6M0CXE7_9PSED</name>
<accession>A0A6M0CXE7</accession>
<evidence type="ECO:0000313" key="1">
    <source>
        <dbReference type="EMBL" id="NER62285.1"/>
    </source>
</evidence>
<proteinExistence type="predicted"/>
<organism evidence="1 2">
    <name type="scientific">Pseudomonas brassicae</name>
    <dbReference type="NCBI Taxonomy" id="2708063"/>
    <lineage>
        <taxon>Bacteria</taxon>
        <taxon>Pseudomonadati</taxon>
        <taxon>Pseudomonadota</taxon>
        <taxon>Gammaproteobacteria</taxon>
        <taxon>Pseudomonadales</taxon>
        <taxon>Pseudomonadaceae</taxon>
        <taxon>Pseudomonas</taxon>
    </lineage>
</organism>
<evidence type="ECO:0000313" key="2">
    <source>
        <dbReference type="Proteomes" id="UP000480410"/>
    </source>
</evidence>
<sequence>MSQYGRRIYHVTGPGVFNDVIERELPALRQYRALGRLARGELYFSEQALLQLRFMLKDGARSYSPLQALLGIGSTGSWLHTR</sequence>
<protein>
    <submittedName>
        <fullName evidence="1">Uncharacterized protein</fullName>
    </submittedName>
</protein>
<dbReference type="AlphaFoldDB" id="A0A6M0CXE7"/>
<comment type="caution">
    <text evidence="1">The sequence shown here is derived from an EMBL/GenBank/DDBJ whole genome shotgun (WGS) entry which is preliminary data.</text>
</comment>
<dbReference type="Proteomes" id="UP000480410">
    <property type="component" value="Unassembled WGS sequence"/>
</dbReference>
<reference evidence="1 2" key="1">
    <citation type="submission" date="2020-02" db="EMBL/GenBank/DDBJ databases">
        <title>Broccoli isolated Pseudomonas sp.</title>
        <authorList>
            <person name="Fujikawa T."/>
            <person name="Sawada H."/>
        </authorList>
    </citation>
    <scope>NUCLEOTIDE SEQUENCE [LARGE SCALE GENOMIC DNA]</scope>
    <source>
        <strain evidence="1 2">MAFF212428</strain>
    </source>
</reference>